<dbReference type="Pfam" id="PF04717">
    <property type="entry name" value="Phage_base_V"/>
    <property type="match status" value="1"/>
</dbReference>
<sequence length="172" mass="17884">MSPEPNRYLGKFRGTVVVNVDPLRQGRIQVQVPDVLGSVPSSWAMPCLPVAGPQMGQYVVPPVGAGVWVEFEQGDPSFPIWTGCWYGSQAEVPAVALLGPPITPNMVLQTVAGHHVLLSDQPGNAGITLRTSTGASLSVTDRGIVLDNGQGAVISMVGATVTVNQGALTVST</sequence>
<proteinExistence type="predicted"/>
<dbReference type="SUPFAM" id="SSF69255">
    <property type="entry name" value="gp5 N-terminal domain-like"/>
    <property type="match status" value="1"/>
</dbReference>
<evidence type="ECO:0000259" key="1">
    <source>
        <dbReference type="Pfam" id="PF04717"/>
    </source>
</evidence>
<gene>
    <name evidence="2" type="ORF">HNR67_008199</name>
</gene>
<keyword evidence="3" id="KW-1185">Reference proteome</keyword>
<dbReference type="InterPro" id="IPR006531">
    <property type="entry name" value="Gp5/Vgr_OB"/>
</dbReference>
<reference evidence="2 3" key="1">
    <citation type="submission" date="2020-08" db="EMBL/GenBank/DDBJ databases">
        <title>Sequencing the genomes of 1000 actinobacteria strains.</title>
        <authorList>
            <person name="Klenk H.-P."/>
        </authorList>
    </citation>
    <scope>NUCLEOTIDE SEQUENCE [LARGE SCALE GENOMIC DNA]</scope>
    <source>
        <strain evidence="2 3">DSM 44230</strain>
    </source>
</reference>
<evidence type="ECO:0000313" key="3">
    <source>
        <dbReference type="Proteomes" id="UP000533598"/>
    </source>
</evidence>
<evidence type="ECO:0000313" key="2">
    <source>
        <dbReference type="EMBL" id="MBB4682081.1"/>
    </source>
</evidence>
<dbReference type="AlphaFoldDB" id="A0A7W7CLL8"/>
<dbReference type="RefSeq" id="WP_185009107.1">
    <property type="nucleotide sequence ID" value="NZ_BAAAUI010000061.1"/>
</dbReference>
<organism evidence="2 3">
    <name type="scientific">Crossiella cryophila</name>
    <dbReference type="NCBI Taxonomy" id="43355"/>
    <lineage>
        <taxon>Bacteria</taxon>
        <taxon>Bacillati</taxon>
        <taxon>Actinomycetota</taxon>
        <taxon>Actinomycetes</taxon>
        <taxon>Pseudonocardiales</taxon>
        <taxon>Pseudonocardiaceae</taxon>
        <taxon>Crossiella</taxon>
    </lineage>
</organism>
<dbReference type="InterPro" id="IPR037026">
    <property type="entry name" value="Vgr_OB-fold_dom_sf"/>
</dbReference>
<accession>A0A7W7CLL8</accession>
<dbReference type="EMBL" id="JACHMH010000001">
    <property type="protein sequence ID" value="MBB4682081.1"/>
    <property type="molecule type" value="Genomic_DNA"/>
</dbReference>
<dbReference type="Gene3D" id="2.40.50.230">
    <property type="entry name" value="Gp5 N-terminal domain"/>
    <property type="match status" value="1"/>
</dbReference>
<comment type="caution">
    <text evidence="2">The sequence shown here is derived from an EMBL/GenBank/DDBJ whole genome shotgun (WGS) entry which is preliminary data.</text>
</comment>
<name>A0A7W7CLL8_9PSEU</name>
<protein>
    <submittedName>
        <fullName evidence="2">Uncharacterized protein involved in type VI secretion and phage assembly</fullName>
    </submittedName>
</protein>
<feature type="domain" description="Gp5/Type VI secretion system Vgr protein OB-fold" evidence="1">
    <location>
        <begin position="13"/>
        <end position="86"/>
    </location>
</feature>
<dbReference type="Proteomes" id="UP000533598">
    <property type="component" value="Unassembled WGS sequence"/>
</dbReference>